<feature type="signal peptide" evidence="1">
    <location>
        <begin position="1"/>
        <end position="19"/>
    </location>
</feature>
<evidence type="ECO:0000313" key="3">
    <source>
        <dbReference type="Proteomes" id="UP001642540"/>
    </source>
</evidence>
<dbReference type="EMBL" id="CAXLJM020000133">
    <property type="protein sequence ID" value="CAL8140115.1"/>
    <property type="molecule type" value="Genomic_DNA"/>
</dbReference>
<evidence type="ECO:0000313" key="2">
    <source>
        <dbReference type="EMBL" id="CAL8140115.1"/>
    </source>
</evidence>
<sequence>MFKITIIFVVALLLSAVFGNPEVLESVYPDVRSCFKEVKPKSVYLASEWYQSKLEVCLYDVKERNDLCLKACLLEAENIMARKPFQALRNLKKDKDIDELTYKRLLHDQQIGMNYTVQPFISAYHALQTYLGIVPSDTEKAANPNIKKNIELIEKRMEECRSLSFFIPKTEPSNCEALSPENTLKLEKLKDCLEAAMCLYDSTDAAWAKGRIYIDMVNCYKDMPRKFQAETSEEITKNQKRCLKLNSDPQSLCYKLCILWWAKLVGKDIKAGNVVYKVNYDNAWSHAGDLLMGISKEELNSKKNKNEEFVGTKLEKCNKDFGFETTKEMDSKCNEMCPKTKTQLGQLIDCVEQAFVSSLF</sequence>
<organism evidence="2 3">
    <name type="scientific">Orchesella dallaii</name>
    <dbReference type="NCBI Taxonomy" id="48710"/>
    <lineage>
        <taxon>Eukaryota</taxon>
        <taxon>Metazoa</taxon>
        <taxon>Ecdysozoa</taxon>
        <taxon>Arthropoda</taxon>
        <taxon>Hexapoda</taxon>
        <taxon>Collembola</taxon>
        <taxon>Entomobryomorpha</taxon>
        <taxon>Entomobryoidea</taxon>
        <taxon>Orchesellidae</taxon>
        <taxon>Orchesellinae</taxon>
        <taxon>Orchesella</taxon>
    </lineage>
</organism>
<gene>
    <name evidence="2" type="ORF">ODALV1_LOCUS28150</name>
</gene>
<comment type="caution">
    <text evidence="2">The sequence shown here is derived from an EMBL/GenBank/DDBJ whole genome shotgun (WGS) entry which is preliminary data.</text>
</comment>
<evidence type="ECO:0000256" key="1">
    <source>
        <dbReference type="SAM" id="SignalP"/>
    </source>
</evidence>
<keyword evidence="1" id="KW-0732">Signal</keyword>
<name>A0ABP1RZY7_9HEXA</name>
<accession>A0ABP1RZY7</accession>
<keyword evidence="3" id="KW-1185">Reference proteome</keyword>
<reference evidence="2 3" key="1">
    <citation type="submission" date="2024-08" db="EMBL/GenBank/DDBJ databases">
        <authorList>
            <person name="Cucini C."/>
            <person name="Frati F."/>
        </authorList>
    </citation>
    <scope>NUCLEOTIDE SEQUENCE [LARGE SCALE GENOMIC DNA]</scope>
</reference>
<protein>
    <submittedName>
        <fullName evidence="2">Uncharacterized protein</fullName>
    </submittedName>
</protein>
<dbReference type="Proteomes" id="UP001642540">
    <property type="component" value="Unassembled WGS sequence"/>
</dbReference>
<proteinExistence type="predicted"/>
<feature type="chain" id="PRO_5047281139" evidence="1">
    <location>
        <begin position="20"/>
        <end position="360"/>
    </location>
</feature>